<accession>A0A7H0GJ66</accession>
<dbReference type="InterPro" id="IPR001486">
    <property type="entry name" value="Hemoglobin_trunc"/>
</dbReference>
<dbReference type="GO" id="GO:0020037">
    <property type="term" value="F:heme binding"/>
    <property type="evidence" value="ECO:0007669"/>
    <property type="project" value="InterPro"/>
</dbReference>
<protein>
    <submittedName>
        <fullName evidence="5">Group III truncated hemoglobin</fullName>
    </submittedName>
</protein>
<evidence type="ECO:0000313" key="6">
    <source>
        <dbReference type="Proteomes" id="UP000516028"/>
    </source>
</evidence>
<evidence type="ECO:0000256" key="4">
    <source>
        <dbReference type="ARBA" id="ARBA00023004"/>
    </source>
</evidence>
<dbReference type="GO" id="GO:0019825">
    <property type="term" value="F:oxygen binding"/>
    <property type="evidence" value="ECO:0007669"/>
    <property type="project" value="InterPro"/>
</dbReference>
<reference evidence="5 6" key="1">
    <citation type="submission" date="2020-08" db="EMBL/GenBank/DDBJ databases">
        <title>Genome sequence of Diaphorobacter aerolatus KACC 16536T.</title>
        <authorList>
            <person name="Hyun D.-W."/>
            <person name="Bae J.-W."/>
        </authorList>
    </citation>
    <scope>NUCLEOTIDE SEQUENCE [LARGE SCALE GENOMIC DNA]</scope>
    <source>
        <strain evidence="5 6">KACC 16536</strain>
    </source>
</reference>
<dbReference type="GO" id="GO:0046872">
    <property type="term" value="F:metal ion binding"/>
    <property type="evidence" value="ECO:0007669"/>
    <property type="project" value="UniProtKB-KW"/>
</dbReference>
<dbReference type="EMBL" id="CP060783">
    <property type="protein sequence ID" value="QNP48332.1"/>
    <property type="molecule type" value="Genomic_DNA"/>
</dbReference>
<proteinExistence type="predicted"/>
<evidence type="ECO:0000256" key="3">
    <source>
        <dbReference type="ARBA" id="ARBA00022723"/>
    </source>
</evidence>
<keyword evidence="1" id="KW-0813">Transport</keyword>
<dbReference type="InterPro" id="IPR009050">
    <property type="entry name" value="Globin-like_sf"/>
</dbReference>
<evidence type="ECO:0000256" key="2">
    <source>
        <dbReference type="ARBA" id="ARBA00022617"/>
    </source>
</evidence>
<evidence type="ECO:0000256" key="1">
    <source>
        <dbReference type="ARBA" id="ARBA00022448"/>
    </source>
</evidence>
<dbReference type="Gene3D" id="1.10.490.10">
    <property type="entry name" value="Globins"/>
    <property type="match status" value="1"/>
</dbReference>
<dbReference type="Pfam" id="PF01152">
    <property type="entry name" value="Bac_globin"/>
    <property type="match status" value="1"/>
</dbReference>
<gene>
    <name evidence="5" type="ORF">H9K75_20620</name>
</gene>
<dbReference type="Proteomes" id="UP000516028">
    <property type="component" value="Chromosome"/>
</dbReference>
<sequence length="133" mass="15721">MNAEDLRRLVESFYDDVYKHPLLGPVFQMELGQRRETHLSRMVDFWSTVMLGNRSFRGNLVQRHMQLKNVSPAHFDAWIQLWALHTTDRFDHATTSKLRRVAYDIGRQLFASYFDTRSSPHSRKPVQRVDNDG</sequence>
<dbReference type="InterPro" id="IPR012292">
    <property type="entry name" value="Globin/Proto"/>
</dbReference>
<organism evidence="5 6">
    <name type="scientific">Diaphorobacter aerolatus</name>
    <dbReference type="NCBI Taxonomy" id="1288495"/>
    <lineage>
        <taxon>Bacteria</taxon>
        <taxon>Pseudomonadati</taxon>
        <taxon>Pseudomonadota</taxon>
        <taxon>Betaproteobacteria</taxon>
        <taxon>Burkholderiales</taxon>
        <taxon>Comamonadaceae</taxon>
        <taxon>Diaphorobacter</taxon>
    </lineage>
</organism>
<keyword evidence="4" id="KW-0408">Iron</keyword>
<keyword evidence="2" id="KW-0349">Heme</keyword>
<dbReference type="RefSeq" id="WP_187723930.1">
    <property type="nucleotide sequence ID" value="NZ_CP060783.1"/>
</dbReference>
<keyword evidence="6" id="KW-1185">Reference proteome</keyword>
<evidence type="ECO:0000313" key="5">
    <source>
        <dbReference type="EMBL" id="QNP48332.1"/>
    </source>
</evidence>
<keyword evidence="3" id="KW-0479">Metal-binding</keyword>
<name>A0A7H0GJ66_9BURK</name>
<dbReference type="AlphaFoldDB" id="A0A7H0GJ66"/>
<dbReference type="SUPFAM" id="SSF46458">
    <property type="entry name" value="Globin-like"/>
    <property type="match status" value="1"/>
</dbReference>
<dbReference type="KEGG" id="daer:H9K75_20620"/>
<dbReference type="CDD" id="cd08916">
    <property type="entry name" value="TrHb3_P"/>
    <property type="match status" value="1"/>
</dbReference>